<evidence type="ECO:0000259" key="2">
    <source>
        <dbReference type="Pfam" id="PF05232"/>
    </source>
</evidence>
<keyword evidence="1" id="KW-0812">Transmembrane</keyword>
<protein>
    <recommendedName>
        <fullName evidence="2">Chlorhexidine efflux transporter domain-containing protein</fullName>
    </recommendedName>
</protein>
<feature type="domain" description="Chlorhexidine efflux transporter" evidence="2">
    <location>
        <begin position="10"/>
        <end position="73"/>
    </location>
</feature>
<dbReference type="Pfam" id="PF05232">
    <property type="entry name" value="BTP"/>
    <property type="match status" value="2"/>
</dbReference>
<gene>
    <name evidence="3" type="ORF">C4F51_13160</name>
</gene>
<keyword evidence="1" id="KW-1133">Transmembrane helix</keyword>
<feature type="transmembrane region" description="Helical" evidence="1">
    <location>
        <begin position="112"/>
        <end position="131"/>
    </location>
</feature>
<dbReference type="NCBIfam" id="NF033665">
    <property type="entry name" value="PACE_efflu_PCE"/>
    <property type="match status" value="1"/>
</dbReference>
<accession>A0A928YU07</accession>
<keyword evidence="4" id="KW-1185">Reference proteome</keyword>
<reference evidence="3" key="1">
    <citation type="submission" date="2018-07" db="EMBL/GenBank/DDBJ databases">
        <title>Genome assembly of strain Ka43.</title>
        <authorList>
            <person name="Kukolya J."/>
            <person name="Nagy I."/>
            <person name="Horvath B."/>
            <person name="Toth A."/>
        </authorList>
    </citation>
    <scope>NUCLEOTIDE SEQUENCE</scope>
    <source>
        <strain evidence="3">KB43</strain>
    </source>
</reference>
<dbReference type="InterPro" id="IPR007896">
    <property type="entry name" value="BTP_bacteria"/>
</dbReference>
<dbReference type="AlphaFoldDB" id="A0A928YU07"/>
<feature type="transmembrane region" description="Helical" evidence="1">
    <location>
        <begin position="16"/>
        <end position="37"/>
    </location>
</feature>
<organism evidence="3 4">
    <name type="scientific">Cellvibrio polysaccharolyticus</name>
    <dbReference type="NCBI Taxonomy" id="2082724"/>
    <lineage>
        <taxon>Bacteria</taxon>
        <taxon>Pseudomonadati</taxon>
        <taxon>Pseudomonadota</taxon>
        <taxon>Gammaproteobacteria</taxon>
        <taxon>Cellvibrionales</taxon>
        <taxon>Cellvibrionaceae</taxon>
        <taxon>Cellvibrio</taxon>
    </lineage>
</organism>
<feature type="transmembrane region" description="Helical" evidence="1">
    <location>
        <begin position="43"/>
        <end position="63"/>
    </location>
</feature>
<keyword evidence="1" id="KW-0472">Membrane</keyword>
<feature type="domain" description="Chlorhexidine efflux transporter" evidence="2">
    <location>
        <begin position="78"/>
        <end position="140"/>
    </location>
</feature>
<proteinExistence type="predicted"/>
<evidence type="ECO:0000256" key="1">
    <source>
        <dbReference type="SAM" id="Phobius"/>
    </source>
</evidence>
<name>A0A928YU07_9GAMM</name>
<sequence>MQASATRIQRSFQERVFHAFTFEALAIATSAPLFAWLMNVSLATMGALALFLSTAAMLWNMVYNILFDRLQQRLLFERTLGVRILHALGFEAGLVFFTVPVAAFWLSVSWWMALKLEAGILLFFLPYTLLFNWSYDRLRQNWVAGKAATS</sequence>
<evidence type="ECO:0000313" key="4">
    <source>
        <dbReference type="Proteomes" id="UP000652567"/>
    </source>
</evidence>
<feature type="transmembrane region" description="Helical" evidence="1">
    <location>
        <begin position="84"/>
        <end position="106"/>
    </location>
</feature>
<dbReference type="NCBIfam" id="NF033664">
    <property type="entry name" value="PACE_transport"/>
    <property type="match status" value="1"/>
</dbReference>
<dbReference type="InterPro" id="IPR058208">
    <property type="entry name" value="PACE"/>
</dbReference>
<evidence type="ECO:0000313" key="3">
    <source>
        <dbReference type="EMBL" id="MBE8718136.1"/>
    </source>
</evidence>
<comment type="caution">
    <text evidence="3">The sequence shown here is derived from an EMBL/GenBank/DDBJ whole genome shotgun (WGS) entry which is preliminary data.</text>
</comment>
<dbReference type="Proteomes" id="UP000652567">
    <property type="component" value="Unassembled WGS sequence"/>
</dbReference>
<dbReference type="RefSeq" id="WP_193910458.1">
    <property type="nucleotide sequence ID" value="NZ_PRDL01000001.1"/>
</dbReference>
<dbReference type="EMBL" id="PRDL01000001">
    <property type="protein sequence ID" value="MBE8718136.1"/>
    <property type="molecule type" value="Genomic_DNA"/>
</dbReference>